<evidence type="ECO:0000256" key="1">
    <source>
        <dbReference type="ARBA" id="ARBA00004115"/>
    </source>
</evidence>
<protein>
    <submittedName>
        <fullName evidence="12">40S ribosomal protein S28</fullName>
    </submittedName>
</protein>
<keyword evidence="2 10" id="KW-0812">Transmembrane</keyword>
<evidence type="ECO:0000256" key="10">
    <source>
        <dbReference type="SAM" id="Phobius"/>
    </source>
</evidence>
<keyword evidence="12" id="KW-0687">Ribonucleoprotein</keyword>
<dbReference type="Proteomes" id="UP001174694">
    <property type="component" value="Unassembled WGS sequence"/>
</dbReference>
<dbReference type="AlphaFoldDB" id="A0AA38R3N4"/>
<feature type="signal peptide" evidence="11">
    <location>
        <begin position="1"/>
        <end position="21"/>
    </location>
</feature>
<organism evidence="12 13">
    <name type="scientific">Pleurostoma richardsiae</name>
    <dbReference type="NCBI Taxonomy" id="41990"/>
    <lineage>
        <taxon>Eukaryota</taxon>
        <taxon>Fungi</taxon>
        <taxon>Dikarya</taxon>
        <taxon>Ascomycota</taxon>
        <taxon>Pezizomycotina</taxon>
        <taxon>Sordariomycetes</taxon>
        <taxon>Sordariomycetidae</taxon>
        <taxon>Calosphaeriales</taxon>
        <taxon>Pleurostomataceae</taxon>
        <taxon>Pleurostoma</taxon>
    </lineage>
</organism>
<evidence type="ECO:0000256" key="11">
    <source>
        <dbReference type="SAM" id="SignalP"/>
    </source>
</evidence>
<name>A0AA38R3N4_9PEZI</name>
<feature type="compositionally biased region" description="Basic and acidic residues" evidence="9">
    <location>
        <begin position="235"/>
        <end position="244"/>
    </location>
</feature>
<reference evidence="12" key="1">
    <citation type="submission" date="2022-07" db="EMBL/GenBank/DDBJ databases">
        <title>Fungi with potential for degradation of polypropylene.</title>
        <authorList>
            <person name="Gostincar C."/>
        </authorList>
    </citation>
    <scope>NUCLEOTIDE SEQUENCE</scope>
    <source>
        <strain evidence="12">EXF-13308</strain>
    </source>
</reference>
<evidence type="ECO:0000313" key="13">
    <source>
        <dbReference type="Proteomes" id="UP001174694"/>
    </source>
</evidence>
<keyword evidence="5 10" id="KW-1133">Transmembrane helix</keyword>
<comment type="subcellular location">
    <subcellularLocation>
        <location evidence="1">Endoplasmic reticulum membrane</location>
        <topology evidence="1">Single-pass type I membrane protein</topology>
    </subcellularLocation>
</comment>
<keyword evidence="4" id="KW-0256">Endoplasmic reticulum</keyword>
<keyword evidence="12" id="KW-0689">Ribosomal protein</keyword>
<dbReference type="PANTHER" id="PTHR12924">
    <property type="entry name" value="TRANSLOCON-ASSOCIATED PROTEIN, ALPHA SUBUNIT"/>
    <property type="match status" value="1"/>
</dbReference>
<feature type="region of interest" description="Disordered" evidence="9">
    <location>
        <begin position="207"/>
        <end position="271"/>
    </location>
</feature>
<gene>
    <name evidence="12" type="ORF">NKR23_g9992</name>
</gene>
<dbReference type="Pfam" id="PF03896">
    <property type="entry name" value="TRAP_alpha"/>
    <property type="match status" value="1"/>
</dbReference>
<feature type="chain" id="PRO_5041218436" evidence="11">
    <location>
        <begin position="22"/>
        <end position="271"/>
    </location>
</feature>
<keyword evidence="13" id="KW-1185">Reference proteome</keyword>
<feature type="compositionally biased region" description="Basic residues" evidence="9">
    <location>
        <begin position="245"/>
        <end position="258"/>
    </location>
</feature>
<dbReference type="GO" id="GO:0005840">
    <property type="term" value="C:ribosome"/>
    <property type="evidence" value="ECO:0007669"/>
    <property type="project" value="UniProtKB-KW"/>
</dbReference>
<dbReference type="PANTHER" id="PTHR12924:SF0">
    <property type="entry name" value="TRANSLOCON-ASSOCIATED PROTEIN SUBUNIT ALPHA"/>
    <property type="match status" value="1"/>
</dbReference>
<evidence type="ECO:0000256" key="7">
    <source>
        <dbReference type="ARBA" id="ARBA00037565"/>
    </source>
</evidence>
<comment type="caution">
    <text evidence="12">The sequence shown here is derived from an EMBL/GenBank/DDBJ whole genome shotgun (WGS) entry which is preliminary data.</text>
</comment>
<sequence>MAFLKLSALALLALRAVSVFAQAGTDDATTSPEGPDLKVDISTSFPDSDIFGVKLVNGRPTKAIIEIKNLEDGPVQVAFVGGMLSTTQPLPEDAPPMAGVLRNLSAVSYDVSIPAGETQTLPFQFVLDMQPQDIKLDLLAVISNPAGQVFQVQAHSGTASIVEPPTSIFDPQIIFLYIFLTGIFGGTLYFVYKTWIEALFPKTRRVKPGKKGKKTVEVAEPLSGSESTGVTTGADSKDYDESWIPKHHMNRPTAKRVKSGASSKAKTKVAE</sequence>
<dbReference type="GO" id="GO:0005789">
    <property type="term" value="C:endoplasmic reticulum membrane"/>
    <property type="evidence" value="ECO:0007669"/>
    <property type="project" value="UniProtKB-SubCell"/>
</dbReference>
<comment type="similarity">
    <text evidence="8">Belongs to the IRC22 family.</text>
</comment>
<evidence type="ECO:0000256" key="6">
    <source>
        <dbReference type="ARBA" id="ARBA00023136"/>
    </source>
</evidence>
<evidence type="ECO:0000256" key="5">
    <source>
        <dbReference type="ARBA" id="ARBA00022989"/>
    </source>
</evidence>
<dbReference type="EMBL" id="JANBVO010000042">
    <property type="protein sequence ID" value="KAJ9134645.1"/>
    <property type="molecule type" value="Genomic_DNA"/>
</dbReference>
<dbReference type="InterPro" id="IPR005595">
    <property type="entry name" value="TRAP_alpha"/>
</dbReference>
<keyword evidence="6 10" id="KW-0472">Membrane</keyword>
<keyword evidence="3 11" id="KW-0732">Signal</keyword>
<evidence type="ECO:0000313" key="12">
    <source>
        <dbReference type="EMBL" id="KAJ9134645.1"/>
    </source>
</evidence>
<evidence type="ECO:0000256" key="8">
    <source>
        <dbReference type="ARBA" id="ARBA00038311"/>
    </source>
</evidence>
<evidence type="ECO:0000256" key="3">
    <source>
        <dbReference type="ARBA" id="ARBA00022729"/>
    </source>
</evidence>
<feature type="transmembrane region" description="Helical" evidence="10">
    <location>
        <begin position="174"/>
        <end position="192"/>
    </location>
</feature>
<feature type="compositionally biased region" description="Polar residues" evidence="9">
    <location>
        <begin position="224"/>
        <end position="234"/>
    </location>
</feature>
<proteinExistence type="inferred from homology"/>
<comment type="function">
    <text evidence="7">Is probably involved in a pathway contributing to genomic integrity.</text>
</comment>
<evidence type="ECO:0000256" key="2">
    <source>
        <dbReference type="ARBA" id="ARBA00022692"/>
    </source>
</evidence>
<accession>A0AA38R3N4</accession>
<evidence type="ECO:0000256" key="4">
    <source>
        <dbReference type="ARBA" id="ARBA00022824"/>
    </source>
</evidence>
<evidence type="ECO:0000256" key="9">
    <source>
        <dbReference type="SAM" id="MobiDB-lite"/>
    </source>
</evidence>